<dbReference type="Proteomes" id="UP000678499">
    <property type="component" value="Unassembled WGS sequence"/>
</dbReference>
<evidence type="ECO:0000259" key="2">
    <source>
        <dbReference type="Pfam" id="PF17677"/>
    </source>
</evidence>
<protein>
    <recommendedName>
        <fullName evidence="5">Alpha-mannosidase</fullName>
    </recommendedName>
</protein>
<evidence type="ECO:0008006" key="5">
    <source>
        <dbReference type="Google" id="ProtNLM"/>
    </source>
</evidence>
<evidence type="ECO:0000259" key="1">
    <source>
        <dbReference type="Pfam" id="PF07748"/>
    </source>
</evidence>
<dbReference type="PANTHER" id="PTHR46017:SF1">
    <property type="entry name" value="ALPHA-MANNOSIDASE 2C1"/>
    <property type="match status" value="1"/>
</dbReference>
<dbReference type="GO" id="GO:0006013">
    <property type="term" value="P:mannose metabolic process"/>
    <property type="evidence" value="ECO:0007669"/>
    <property type="project" value="InterPro"/>
</dbReference>
<dbReference type="EMBL" id="OA893644">
    <property type="protein sequence ID" value="CAD7285086.1"/>
    <property type="molecule type" value="Genomic_DNA"/>
</dbReference>
<dbReference type="OrthoDB" id="10261055at2759"/>
<sequence length="349" mass="39005">MDYHLETRKILNAVRIPNVEGVKMKPARILQNGPLVSAVEWEMSFGNGSKLSQRIILDAESPYLTFETNVDWKESHKILKAEFPLNVLARNATYEIQYGHVERPTHANTSWDWAKYEVVGHRWADMSECGFGVSLLSECKYGWSTDGNKLSLSLLRAPKSPDANADIGAHTFKYALMPHAGTFQSANVIQHAHEFNQPLKILHGAARLGKLAGAESSWIEVDQRAVILDAVKLSDNFKTHRAVVLRFYDGAESSWIEVDQRAVILDAVKLSDNFKTHRAVVLRFYESFGSHVPLTNVTLHFPVKAVTACNGLEEPLKSGGLKLNSHGASTSFAVDFKPFQIQSFLVELF</sequence>
<dbReference type="InterPro" id="IPR011682">
    <property type="entry name" value="Glyco_hydro_38_C"/>
</dbReference>
<dbReference type="GO" id="GO:0030246">
    <property type="term" value="F:carbohydrate binding"/>
    <property type="evidence" value="ECO:0007669"/>
    <property type="project" value="InterPro"/>
</dbReference>
<organism evidence="3">
    <name type="scientific">Notodromas monacha</name>
    <dbReference type="NCBI Taxonomy" id="399045"/>
    <lineage>
        <taxon>Eukaryota</taxon>
        <taxon>Metazoa</taxon>
        <taxon>Ecdysozoa</taxon>
        <taxon>Arthropoda</taxon>
        <taxon>Crustacea</taxon>
        <taxon>Oligostraca</taxon>
        <taxon>Ostracoda</taxon>
        <taxon>Podocopa</taxon>
        <taxon>Podocopida</taxon>
        <taxon>Cypridocopina</taxon>
        <taxon>Cypridoidea</taxon>
        <taxon>Cyprididae</taxon>
        <taxon>Notodromas</taxon>
    </lineage>
</organism>
<dbReference type="GO" id="GO:0004559">
    <property type="term" value="F:alpha-mannosidase activity"/>
    <property type="evidence" value="ECO:0007669"/>
    <property type="project" value="InterPro"/>
</dbReference>
<accession>A0A7R9C2R4</accession>
<dbReference type="Pfam" id="PF17677">
    <property type="entry name" value="Glyco_hydro38C2"/>
    <property type="match status" value="1"/>
</dbReference>
<reference evidence="3" key="1">
    <citation type="submission" date="2020-11" db="EMBL/GenBank/DDBJ databases">
        <authorList>
            <person name="Tran Van P."/>
        </authorList>
    </citation>
    <scope>NUCLEOTIDE SEQUENCE</scope>
</reference>
<keyword evidence="4" id="KW-1185">Reference proteome</keyword>
<dbReference type="PANTHER" id="PTHR46017">
    <property type="entry name" value="ALPHA-MANNOSIDASE 2C1"/>
    <property type="match status" value="1"/>
</dbReference>
<proteinExistence type="predicted"/>
<dbReference type="AlphaFoldDB" id="A0A7R9C2R4"/>
<name>A0A7R9C2R4_9CRUS</name>
<feature type="domain" description="Glycosyl hydrolases family 38 C-terminal" evidence="2">
    <location>
        <begin position="262"/>
        <end position="344"/>
    </location>
</feature>
<dbReference type="Pfam" id="PF07748">
    <property type="entry name" value="Glyco_hydro_38C"/>
    <property type="match status" value="1"/>
</dbReference>
<dbReference type="GO" id="GO:0009313">
    <property type="term" value="P:oligosaccharide catabolic process"/>
    <property type="evidence" value="ECO:0007669"/>
    <property type="project" value="TreeGrafter"/>
</dbReference>
<dbReference type="InterPro" id="IPR041147">
    <property type="entry name" value="GH38_C"/>
</dbReference>
<gene>
    <name evidence="3" type="ORF">NMOB1V02_LOCUS12688</name>
</gene>
<dbReference type="Gene3D" id="2.70.98.30">
    <property type="entry name" value="Golgi alpha-mannosidase II, domain 4"/>
    <property type="match status" value="1"/>
</dbReference>
<evidence type="ECO:0000313" key="4">
    <source>
        <dbReference type="Proteomes" id="UP000678499"/>
    </source>
</evidence>
<dbReference type="InterPro" id="IPR011013">
    <property type="entry name" value="Gal_mutarotase_sf_dom"/>
</dbReference>
<evidence type="ECO:0000313" key="3">
    <source>
        <dbReference type="EMBL" id="CAD7285086.1"/>
    </source>
</evidence>
<dbReference type="SUPFAM" id="SSF74650">
    <property type="entry name" value="Galactose mutarotase-like"/>
    <property type="match status" value="1"/>
</dbReference>
<dbReference type="EMBL" id="CAJPEX010011607">
    <property type="protein sequence ID" value="CAG0925238.1"/>
    <property type="molecule type" value="Genomic_DNA"/>
</dbReference>
<feature type="domain" description="Glycosyl hydrolase family 38 C-terminal" evidence="1">
    <location>
        <begin position="25"/>
        <end position="163"/>
    </location>
</feature>